<feature type="transmembrane region" description="Helical" evidence="7">
    <location>
        <begin position="236"/>
        <end position="256"/>
    </location>
</feature>
<evidence type="ECO:0000259" key="8">
    <source>
        <dbReference type="Pfam" id="PF00892"/>
    </source>
</evidence>
<evidence type="ECO:0000313" key="10">
    <source>
        <dbReference type="Proteomes" id="UP000189464"/>
    </source>
</evidence>
<comment type="similarity">
    <text evidence="2">Belongs to the EamA transporter family.</text>
</comment>
<keyword evidence="6 7" id="KW-0472">Membrane</keyword>
<evidence type="ECO:0000256" key="2">
    <source>
        <dbReference type="ARBA" id="ARBA00007362"/>
    </source>
</evidence>
<dbReference type="SUPFAM" id="SSF103481">
    <property type="entry name" value="Multidrug resistance efflux transporter EmrE"/>
    <property type="match status" value="2"/>
</dbReference>
<feature type="domain" description="EamA" evidence="8">
    <location>
        <begin position="143"/>
        <end position="279"/>
    </location>
</feature>
<dbReference type="InterPro" id="IPR037185">
    <property type="entry name" value="EmrE-like"/>
</dbReference>
<dbReference type="InterPro" id="IPR000620">
    <property type="entry name" value="EamA_dom"/>
</dbReference>
<keyword evidence="10" id="KW-1185">Reference proteome</keyword>
<evidence type="ECO:0000256" key="4">
    <source>
        <dbReference type="ARBA" id="ARBA00022692"/>
    </source>
</evidence>
<feature type="transmembrane region" description="Helical" evidence="7">
    <location>
        <begin position="122"/>
        <end position="141"/>
    </location>
</feature>
<dbReference type="Pfam" id="PF00892">
    <property type="entry name" value="EamA"/>
    <property type="match status" value="2"/>
</dbReference>
<feature type="transmembrane region" description="Helical" evidence="7">
    <location>
        <begin position="33"/>
        <end position="51"/>
    </location>
</feature>
<dbReference type="GO" id="GO:0005886">
    <property type="term" value="C:plasma membrane"/>
    <property type="evidence" value="ECO:0007669"/>
    <property type="project" value="UniProtKB-SubCell"/>
</dbReference>
<evidence type="ECO:0000313" key="9">
    <source>
        <dbReference type="EMBL" id="AQS58086.1"/>
    </source>
</evidence>
<comment type="subcellular location">
    <subcellularLocation>
        <location evidence="1">Cell membrane</location>
        <topology evidence="1">Multi-pass membrane protein</topology>
    </subcellularLocation>
</comment>
<dbReference type="EMBL" id="CP019698">
    <property type="protein sequence ID" value="AQS58086.1"/>
    <property type="molecule type" value="Genomic_DNA"/>
</dbReference>
<dbReference type="AlphaFoldDB" id="A0A1S6ITJ0"/>
<dbReference type="KEGG" id="dfg:B0537_02630"/>
<protein>
    <submittedName>
        <fullName evidence="9">EamA family transporter</fullName>
    </submittedName>
</protein>
<feature type="transmembrane region" description="Helical" evidence="7">
    <location>
        <begin position="63"/>
        <end position="80"/>
    </location>
</feature>
<feature type="transmembrane region" description="Helical" evidence="7">
    <location>
        <begin position="204"/>
        <end position="224"/>
    </location>
</feature>
<dbReference type="OrthoDB" id="9804865at2"/>
<name>A0A1S6ITJ0_9FIRM</name>
<organism evidence="9 10">
    <name type="scientific">Desulforamulus ferrireducens</name>
    <dbReference type="NCBI Taxonomy" id="1833852"/>
    <lineage>
        <taxon>Bacteria</taxon>
        <taxon>Bacillati</taxon>
        <taxon>Bacillota</taxon>
        <taxon>Clostridia</taxon>
        <taxon>Eubacteriales</taxon>
        <taxon>Peptococcaceae</taxon>
        <taxon>Desulforamulus</taxon>
    </lineage>
</organism>
<dbReference type="InterPro" id="IPR051258">
    <property type="entry name" value="Diverse_Substrate_Transporter"/>
</dbReference>
<proteinExistence type="inferred from homology"/>
<keyword evidence="4 7" id="KW-0812">Transmembrane</keyword>
<evidence type="ECO:0000256" key="6">
    <source>
        <dbReference type="ARBA" id="ARBA00023136"/>
    </source>
</evidence>
<evidence type="ECO:0000256" key="7">
    <source>
        <dbReference type="SAM" id="Phobius"/>
    </source>
</evidence>
<gene>
    <name evidence="9" type="ORF">B0537_02630</name>
</gene>
<evidence type="ECO:0000256" key="3">
    <source>
        <dbReference type="ARBA" id="ARBA00022475"/>
    </source>
</evidence>
<accession>A0A1S6ITJ0</accession>
<feature type="transmembrane region" description="Helical" evidence="7">
    <location>
        <begin position="147"/>
        <end position="165"/>
    </location>
</feature>
<dbReference type="PANTHER" id="PTHR42920:SF5">
    <property type="entry name" value="EAMA DOMAIN-CONTAINING PROTEIN"/>
    <property type="match status" value="1"/>
</dbReference>
<feature type="transmembrane region" description="Helical" evidence="7">
    <location>
        <begin position="7"/>
        <end position="27"/>
    </location>
</feature>
<dbReference type="STRING" id="1833852.B0537_02630"/>
<reference evidence="9 10" key="1">
    <citation type="journal article" date="2016" name="Int. J. Syst. Evol. Microbiol.">
        <title>Desulfotomaculum ferrireducens sp. nov., a moderately thermophilic sulfate-reducing and dissimilatory Fe(III)-reducing bacterium isolated from compost.</title>
        <authorList>
            <person name="Yang G."/>
            <person name="Guo J."/>
            <person name="Zhuang L."/>
            <person name="Yuan Y."/>
            <person name="Zhou S."/>
        </authorList>
    </citation>
    <scope>NUCLEOTIDE SEQUENCE [LARGE SCALE GENOMIC DNA]</scope>
    <source>
        <strain evidence="9 10">GSS09</strain>
    </source>
</reference>
<dbReference type="Proteomes" id="UP000189464">
    <property type="component" value="Chromosome"/>
</dbReference>
<feature type="transmembrane region" description="Helical" evidence="7">
    <location>
        <begin position="92"/>
        <end position="110"/>
    </location>
</feature>
<dbReference type="RefSeq" id="WP_077713047.1">
    <property type="nucleotide sequence ID" value="NZ_CP019698.1"/>
</dbReference>
<feature type="transmembrane region" description="Helical" evidence="7">
    <location>
        <begin position="172"/>
        <end position="192"/>
    </location>
</feature>
<keyword evidence="3" id="KW-1003">Cell membrane</keyword>
<feature type="domain" description="EamA" evidence="8">
    <location>
        <begin position="6"/>
        <end position="134"/>
    </location>
</feature>
<sequence length="299" mass="31751">MKRNAEIAMLVVTILWGASFVAGKVILDSTTPLYYTCIRFIGATIILGLVYHNRLAKLDRPTLLAGLMIGVALGIGYILQTVGLKYTTASKAGFITGLFVILVPMLECLINRSKPRVNESVGILLATIGLGVLSLDGNLSIGFGDAMVFLGAVAFSISIILISRFARNYDSVLLTIIQIAVTAVLSLFFAITLEPPVPQEVFDVNLMLLLLFTILFGTAVNTVVQNWAQSKISATSASLILVVEPVVAGVFGYFLLGDPIGIKELSGSVMIISGMLITLLVKPSKLSPKGVTSAGTLQS</sequence>
<evidence type="ECO:0000256" key="5">
    <source>
        <dbReference type="ARBA" id="ARBA00022989"/>
    </source>
</evidence>
<evidence type="ECO:0000256" key="1">
    <source>
        <dbReference type="ARBA" id="ARBA00004651"/>
    </source>
</evidence>
<dbReference type="PANTHER" id="PTHR42920">
    <property type="entry name" value="OS03G0707200 PROTEIN-RELATED"/>
    <property type="match status" value="1"/>
</dbReference>
<keyword evidence="5 7" id="KW-1133">Transmembrane helix</keyword>